<dbReference type="PANTHER" id="PTHR36114:SF1">
    <property type="entry name" value="16.7 KDA PROTEIN IN WHIE LOCUS"/>
    <property type="match status" value="1"/>
</dbReference>
<dbReference type="STRING" id="502025.Hoch_1451"/>
<accession>D0LUW5</accession>
<dbReference type="HOGENOM" id="CLU_131430_1_0_7"/>
<dbReference type="Proteomes" id="UP000001880">
    <property type="component" value="Chromosome"/>
</dbReference>
<evidence type="ECO:0000313" key="3">
    <source>
        <dbReference type="Proteomes" id="UP000001880"/>
    </source>
</evidence>
<dbReference type="SUPFAM" id="SSF51182">
    <property type="entry name" value="RmlC-like cupins"/>
    <property type="match status" value="1"/>
</dbReference>
<organism evidence="2 3">
    <name type="scientific">Haliangium ochraceum (strain DSM 14365 / JCM 11303 / SMP-2)</name>
    <dbReference type="NCBI Taxonomy" id="502025"/>
    <lineage>
        <taxon>Bacteria</taxon>
        <taxon>Pseudomonadati</taxon>
        <taxon>Myxococcota</taxon>
        <taxon>Polyangia</taxon>
        <taxon>Haliangiales</taxon>
        <taxon>Kofleriaceae</taxon>
        <taxon>Haliangium</taxon>
    </lineage>
</organism>
<dbReference type="InterPro" id="IPR014710">
    <property type="entry name" value="RmlC-like_jellyroll"/>
</dbReference>
<protein>
    <submittedName>
        <fullName evidence="2">Cupin 2 conserved barrel domain protein</fullName>
    </submittedName>
</protein>
<dbReference type="InterPro" id="IPR011051">
    <property type="entry name" value="RmlC_Cupin_sf"/>
</dbReference>
<dbReference type="Pfam" id="PF07883">
    <property type="entry name" value="Cupin_2"/>
    <property type="match status" value="1"/>
</dbReference>
<keyword evidence="3" id="KW-1185">Reference proteome</keyword>
<dbReference type="AlphaFoldDB" id="D0LUW5"/>
<dbReference type="KEGG" id="hoh:Hoch_1451"/>
<dbReference type="OrthoDB" id="9794183at2"/>
<dbReference type="Gene3D" id="2.60.120.10">
    <property type="entry name" value="Jelly Rolls"/>
    <property type="match status" value="1"/>
</dbReference>
<dbReference type="eggNOG" id="COG0662">
    <property type="taxonomic scope" value="Bacteria"/>
</dbReference>
<proteinExistence type="predicted"/>
<dbReference type="RefSeq" id="WP_012826614.1">
    <property type="nucleotide sequence ID" value="NC_013440.1"/>
</dbReference>
<name>D0LUW5_HALO1</name>
<dbReference type="EMBL" id="CP001804">
    <property type="protein sequence ID" value="ACY14005.1"/>
    <property type="molecule type" value="Genomic_DNA"/>
</dbReference>
<evidence type="ECO:0000313" key="2">
    <source>
        <dbReference type="EMBL" id="ACY14005.1"/>
    </source>
</evidence>
<dbReference type="InterPro" id="IPR052044">
    <property type="entry name" value="PKS_Associated_Protein"/>
</dbReference>
<evidence type="ECO:0000259" key="1">
    <source>
        <dbReference type="Pfam" id="PF07883"/>
    </source>
</evidence>
<gene>
    <name evidence="2" type="ordered locus">Hoch_1451</name>
</gene>
<dbReference type="InterPro" id="IPR013096">
    <property type="entry name" value="Cupin_2"/>
</dbReference>
<feature type="domain" description="Cupin type-2" evidence="1">
    <location>
        <begin position="38"/>
        <end position="93"/>
    </location>
</feature>
<dbReference type="PANTHER" id="PTHR36114">
    <property type="entry name" value="16.7 KDA PROTEIN IN WHIE LOCUS"/>
    <property type="match status" value="1"/>
</dbReference>
<sequence length="124" mass="13652">MPPAVLNLTEKLTLVSAPWSPRVVAELNDYQIKLVKLNGEFVWHKHANTDELFLVLAGAMFIEFRDGVVQLGTGEMCVVPRGVEHRPYAEDECHALLLEPRGVVNTGDAGSEGDALRADGDIWI</sequence>
<dbReference type="CDD" id="cd02226">
    <property type="entry name" value="cupin_YdbB-like"/>
    <property type="match status" value="1"/>
</dbReference>
<reference evidence="2 3" key="1">
    <citation type="journal article" date="2010" name="Stand. Genomic Sci.">
        <title>Complete genome sequence of Haliangium ochraceum type strain (SMP-2).</title>
        <authorList>
            <consortium name="US DOE Joint Genome Institute (JGI-PGF)"/>
            <person name="Ivanova N."/>
            <person name="Daum C."/>
            <person name="Lang E."/>
            <person name="Abt B."/>
            <person name="Kopitz M."/>
            <person name="Saunders E."/>
            <person name="Lapidus A."/>
            <person name="Lucas S."/>
            <person name="Glavina Del Rio T."/>
            <person name="Nolan M."/>
            <person name="Tice H."/>
            <person name="Copeland A."/>
            <person name="Cheng J.F."/>
            <person name="Chen F."/>
            <person name="Bruce D."/>
            <person name="Goodwin L."/>
            <person name="Pitluck S."/>
            <person name="Mavromatis K."/>
            <person name="Pati A."/>
            <person name="Mikhailova N."/>
            <person name="Chen A."/>
            <person name="Palaniappan K."/>
            <person name="Land M."/>
            <person name="Hauser L."/>
            <person name="Chang Y.J."/>
            <person name="Jeffries C.D."/>
            <person name="Detter J.C."/>
            <person name="Brettin T."/>
            <person name="Rohde M."/>
            <person name="Goker M."/>
            <person name="Bristow J."/>
            <person name="Markowitz V."/>
            <person name="Eisen J.A."/>
            <person name="Hugenholtz P."/>
            <person name="Kyrpides N.C."/>
            <person name="Klenk H.P."/>
        </authorList>
    </citation>
    <scope>NUCLEOTIDE SEQUENCE [LARGE SCALE GENOMIC DNA]</scope>
    <source>
        <strain evidence="3">DSM 14365 / CIP 107738 / JCM 11303 / AJ 13395 / SMP-2</strain>
    </source>
</reference>